<keyword evidence="3" id="KW-0539">Nucleus</keyword>
<evidence type="ECO:0000313" key="8">
    <source>
        <dbReference type="EMBL" id="CAD8874762.1"/>
    </source>
</evidence>
<dbReference type="GO" id="GO:0003700">
    <property type="term" value="F:DNA-binding transcription factor activity"/>
    <property type="evidence" value="ECO:0007669"/>
    <property type="project" value="InterPro"/>
</dbReference>
<evidence type="ECO:0000256" key="3">
    <source>
        <dbReference type="ARBA" id="ARBA00023242"/>
    </source>
</evidence>
<name>A0A6U5DK71_9STRA</name>
<dbReference type="SUPFAM" id="SSF46785">
    <property type="entry name" value="Winged helix' DNA-binding domain"/>
    <property type="match status" value="1"/>
</dbReference>
<dbReference type="PANTHER" id="PTHR10015:SF206">
    <property type="entry name" value="HSF-TYPE DNA-BINDING DOMAIN-CONTAINING PROTEIN"/>
    <property type="match status" value="1"/>
</dbReference>
<feature type="region of interest" description="Disordered" evidence="5">
    <location>
        <begin position="262"/>
        <end position="283"/>
    </location>
</feature>
<proteinExistence type="inferred from homology"/>
<dbReference type="SMART" id="SM00415">
    <property type="entry name" value="HSF"/>
    <property type="match status" value="1"/>
</dbReference>
<protein>
    <recommendedName>
        <fullName evidence="6">HSF-type DNA-binding domain-containing protein</fullName>
    </recommendedName>
</protein>
<reference evidence="7" key="1">
    <citation type="submission" date="2021-01" db="EMBL/GenBank/DDBJ databases">
        <authorList>
            <person name="Corre E."/>
            <person name="Pelletier E."/>
            <person name="Niang G."/>
            <person name="Scheremetjew M."/>
            <person name="Finn R."/>
            <person name="Kale V."/>
            <person name="Holt S."/>
            <person name="Cochrane G."/>
            <person name="Meng A."/>
            <person name="Brown T."/>
            <person name="Cohen L."/>
        </authorList>
    </citation>
    <scope>NUCLEOTIDE SEQUENCE</scope>
    <source>
        <strain evidence="7">308</strain>
    </source>
</reference>
<dbReference type="FunFam" id="1.10.10.10:FF:000479">
    <property type="entry name" value="Predicted protein"/>
    <property type="match status" value="1"/>
</dbReference>
<feature type="domain" description="HSF-type DNA-binding" evidence="6">
    <location>
        <begin position="70"/>
        <end position="168"/>
    </location>
</feature>
<dbReference type="InterPro" id="IPR036390">
    <property type="entry name" value="WH_DNA-bd_sf"/>
</dbReference>
<gene>
    <name evidence="7" type="ORF">CHYS00102_LOCUS1935</name>
    <name evidence="8" type="ORF">CHYS00102_LOCUS1937</name>
</gene>
<evidence type="ECO:0000256" key="4">
    <source>
        <dbReference type="RuleBase" id="RU004020"/>
    </source>
</evidence>
<evidence type="ECO:0000256" key="2">
    <source>
        <dbReference type="ARBA" id="ARBA00023125"/>
    </source>
</evidence>
<feature type="compositionally biased region" description="Polar residues" evidence="5">
    <location>
        <begin position="264"/>
        <end position="280"/>
    </location>
</feature>
<dbReference type="EMBL" id="HBFR01002847">
    <property type="protein sequence ID" value="CAD8874760.1"/>
    <property type="molecule type" value="Transcribed_RNA"/>
</dbReference>
<dbReference type="InterPro" id="IPR036388">
    <property type="entry name" value="WH-like_DNA-bd_sf"/>
</dbReference>
<comment type="similarity">
    <text evidence="4">Belongs to the HSF family.</text>
</comment>
<dbReference type="PRINTS" id="PR00056">
    <property type="entry name" value="HSFDOMAIN"/>
</dbReference>
<evidence type="ECO:0000256" key="1">
    <source>
        <dbReference type="ARBA" id="ARBA00004123"/>
    </source>
</evidence>
<dbReference type="GO" id="GO:0005634">
    <property type="term" value="C:nucleus"/>
    <property type="evidence" value="ECO:0007669"/>
    <property type="project" value="UniProtKB-SubCell"/>
</dbReference>
<comment type="subcellular location">
    <subcellularLocation>
        <location evidence="1">Nucleus</location>
    </subcellularLocation>
</comment>
<sequence>MSQSPSLPQLDGASACAISKMLSTANNSVKATNVVVPPSQESDLTRKMLPKSLDLERFRNPIKRTARGGVVTPFPDKLYSMLETIASEGKANIVSWLPHGRAFLVRVPKVFVKEILPTHFKQSKLTSFQRQLNLYGFSRITVGRDAGAYFHPLFLRGYPGLCIGIFRTKVKGTGISRSNSRTSIGSNESDTQSNIVSNQVFDNPSKQYTLTADSKVVAAAAAVVASALCTSAPQDLVNVPSSSLEILRPLVQGIMSKQSKKNGILSNNANKSNSLPSASSKFCDPVKPSNSDVSPMAVISSSAPVVAETPIISKPPTTYVPSPLTRALNYNSKVHSTINPIYMKPLVPNPIFKQSFVPNPLSKKVLPNIIYSNSLKPSTILNNPLKADPSYMSSNTPDSECMADIFDDPIEPVPCCRNPLQSYNHSLKENSVLTSTAQENKIAPPSIFTAKKTDEQEASCPLIVSYNSDKDMDDDFLEMIKWDDADFAHIQ</sequence>
<dbReference type="Pfam" id="PF00447">
    <property type="entry name" value="HSF_DNA-bind"/>
    <property type="match status" value="1"/>
</dbReference>
<evidence type="ECO:0000256" key="5">
    <source>
        <dbReference type="SAM" id="MobiDB-lite"/>
    </source>
</evidence>
<keyword evidence="2" id="KW-0238">DNA-binding</keyword>
<evidence type="ECO:0000313" key="7">
    <source>
        <dbReference type="EMBL" id="CAD8874760.1"/>
    </source>
</evidence>
<dbReference type="GO" id="GO:0043565">
    <property type="term" value="F:sequence-specific DNA binding"/>
    <property type="evidence" value="ECO:0007669"/>
    <property type="project" value="InterPro"/>
</dbReference>
<dbReference type="InterPro" id="IPR000232">
    <property type="entry name" value="HSF_DNA-bd"/>
</dbReference>
<dbReference type="Gene3D" id="1.10.10.10">
    <property type="entry name" value="Winged helix-like DNA-binding domain superfamily/Winged helix DNA-binding domain"/>
    <property type="match status" value="1"/>
</dbReference>
<dbReference type="EMBL" id="HBFR01002849">
    <property type="protein sequence ID" value="CAD8874762.1"/>
    <property type="molecule type" value="Transcribed_RNA"/>
</dbReference>
<organism evidence="7">
    <name type="scientific">Corethron hystrix</name>
    <dbReference type="NCBI Taxonomy" id="216773"/>
    <lineage>
        <taxon>Eukaryota</taxon>
        <taxon>Sar</taxon>
        <taxon>Stramenopiles</taxon>
        <taxon>Ochrophyta</taxon>
        <taxon>Bacillariophyta</taxon>
        <taxon>Coscinodiscophyceae</taxon>
        <taxon>Corethrophycidae</taxon>
        <taxon>Corethrales</taxon>
        <taxon>Corethraceae</taxon>
        <taxon>Corethron</taxon>
    </lineage>
</organism>
<accession>A0A6U5DK71</accession>
<dbReference type="PANTHER" id="PTHR10015">
    <property type="entry name" value="HEAT SHOCK TRANSCRIPTION FACTOR"/>
    <property type="match status" value="1"/>
</dbReference>
<dbReference type="AlphaFoldDB" id="A0A6U5DK71"/>
<evidence type="ECO:0000259" key="6">
    <source>
        <dbReference type="SMART" id="SM00415"/>
    </source>
</evidence>